<dbReference type="HOGENOM" id="CLU_2061091_0_0_1"/>
<reference evidence="3" key="2">
    <citation type="journal article" date="2013" name="PLoS Genet.">
        <title>Comparative genome structure, secondary metabolite, and effector coding capacity across Cochliobolus pathogens.</title>
        <authorList>
            <person name="Condon B.J."/>
            <person name="Leng Y."/>
            <person name="Wu D."/>
            <person name="Bushley K.E."/>
            <person name="Ohm R.A."/>
            <person name="Otillar R."/>
            <person name="Martin J."/>
            <person name="Schackwitz W."/>
            <person name="Grimwood J."/>
            <person name="MohdZainudin N."/>
            <person name="Xue C."/>
            <person name="Wang R."/>
            <person name="Manning V.A."/>
            <person name="Dhillon B."/>
            <person name="Tu Z.J."/>
            <person name="Steffenson B.J."/>
            <person name="Salamov A."/>
            <person name="Sun H."/>
            <person name="Lowry S."/>
            <person name="LaButti K."/>
            <person name="Han J."/>
            <person name="Copeland A."/>
            <person name="Lindquist E."/>
            <person name="Barry K."/>
            <person name="Schmutz J."/>
            <person name="Baker S.E."/>
            <person name="Ciuffetti L.M."/>
            <person name="Grigoriev I.V."/>
            <person name="Zhong S."/>
            <person name="Turgeon B.G."/>
        </authorList>
    </citation>
    <scope>NUCLEOTIDE SEQUENCE [LARGE SCALE GENOMIC DNA]</scope>
    <source>
        <strain evidence="3">C5 / ATCC 48332 / race O</strain>
    </source>
</reference>
<keyword evidence="3" id="KW-1185">Reference proteome</keyword>
<feature type="region of interest" description="Disordered" evidence="1">
    <location>
        <begin position="1"/>
        <end position="21"/>
    </location>
</feature>
<proteinExistence type="predicted"/>
<dbReference type="AlphaFoldDB" id="M2V228"/>
<dbReference type="OrthoDB" id="10458099at2759"/>
<gene>
    <name evidence="2" type="ORF">COCHEDRAFT_1028039</name>
</gene>
<evidence type="ECO:0000256" key="1">
    <source>
        <dbReference type="SAM" id="MobiDB-lite"/>
    </source>
</evidence>
<evidence type="ECO:0000313" key="2">
    <source>
        <dbReference type="EMBL" id="EMD94093.1"/>
    </source>
</evidence>
<accession>M2V228</accession>
<evidence type="ECO:0000313" key="3">
    <source>
        <dbReference type="Proteomes" id="UP000016936"/>
    </source>
</evidence>
<protein>
    <submittedName>
        <fullName evidence="2">Uncharacterized protein</fullName>
    </submittedName>
</protein>
<feature type="compositionally biased region" description="Gly residues" evidence="1">
    <location>
        <begin position="137"/>
        <end position="147"/>
    </location>
</feature>
<reference evidence="2 3" key="1">
    <citation type="journal article" date="2012" name="PLoS Pathog.">
        <title>Diverse lifestyles and strategies of plant pathogenesis encoded in the genomes of eighteen Dothideomycetes fungi.</title>
        <authorList>
            <person name="Ohm R.A."/>
            <person name="Feau N."/>
            <person name="Henrissat B."/>
            <person name="Schoch C.L."/>
            <person name="Horwitz B.A."/>
            <person name="Barry K.W."/>
            <person name="Condon B.J."/>
            <person name="Copeland A.C."/>
            <person name="Dhillon B."/>
            <person name="Glaser F."/>
            <person name="Hesse C.N."/>
            <person name="Kosti I."/>
            <person name="LaButti K."/>
            <person name="Lindquist E.A."/>
            <person name="Lucas S."/>
            <person name="Salamov A.A."/>
            <person name="Bradshaw R.E."/>
            <person name="Ciuffetti L."/>
            <person name="Hamelin R.C."/>
            <person name="Kema G.H.J."/>
            <person name="Lawrence C."/>
            <person name="Scott J.A."/>
            <person name="Spatafora J.W."/>
            <person name="Turgeon B.G."/>
            <person name="de Wit P.J.G.M."/>
            <person name="Zhong S."/>
            <person name="Goodwin S.B."/>
            <person name="Grigoriev I.V."/>
        </authorList>
    </citation>
    <scope>NUCLEOTIDE SEQUENCE [LARGE SCALE GENOMIC DNA]</scope>
    <source>
        <strain evidence="3">C5 / ATCC 48332 / race O</strain>
    </source>
</reference>
<name>M2V228_COCH5</name>
<dbReference type="Proteomes" id="UP000016936">
    <property type="component" value="Unassembled WGS sequence"/>
</dbReference>
<sequence length="147" mass="15727">MEKQHEISIHVGGSATKERPVSARIRWATESSPRTGSAVPNMEGAGASVGRVAAECLLGEIVSSLFQRQARVADAADGAGSVAVWRGALDCTRIWTRPVAMARVGAGQGWWRRRRVSGRQRFAERAAADPMQAKSDGLGGLDGCQRR</sequence>
<dbReference type="EMBL" id="KB445572">
    <property type="protein sequence ID" value="EMD94093.1"/>
    <property type="molecule type" value="Genomic_DNA"/>
</dbReference>
<organism evidence="2 3">
    <name type="scientific">Cochliobolus heterostrophus (strain C5 / ATCC 48332 / race O)</name>
    <name type="common">Southern corn leaf blight fungus</name>
    <name type="synonym">Bipolaris maydis</name>
    <dbReference type="NCBI Taxonomy" id="701091"/>
    <lineage>
        <taxon>Eukaryota</taxon>
        <taxon>Fungi</taxon>
        <taxon>Dikarya</taxon>
        <taxon>Ascomycota</taxon>
        <taxon>Pezizomycotina</taxon>
        <taxon>Dothideomycetes</taxon>
        <taxon>Pleosporomycetidae</taxon>
        <taxon>Pleosporales</taxon>
        <taxon>Pleosporineae</taxon>
        <taxon>Pleosporaceae</taxon>
        <taxon>Bipolaris</taxon>
    </lineage>
</organism>
<feature type="region of interest" description="Disordered" evidence="1">
    <location>
        <begin position="124"/>
        <end position="147"/>
    </location>
</feature>